<reference evidence="3" key="1">
    <citation type="journal article" date="2017" name="Plant J.">
        <title>The pomegranate (Punica granatum L.) genome and the genomics of punicalagin biosynthesis.</title>
        <authorList>
            <person name="Qin G."/>
            <person name="Xu C."/>
            <person name="Ming R."/>
            <person name="Tang H."/>
            <person name="Guyot R."/>
            <person name="Kramer E.M."/>
            <person name="Hu Y."/>
            <person name="Yi X."/>
            <person name="Qi Y."/>
            <person name="Xu X."/>
            <person name="Gao Z."/>
            <person name="Pan H."/>
            <person name="Jian J."/>
            <person name="Tian Y."/>
            <person name="Yue Z."/>
            <person name="Xu Y."/>
        </authorList>
    </citation>
    <scope>NUCLEOTIDE SEQUENCE [LARGE SCALE GENOMIC DNA]</scope>
    <source>
        <strain evidence="3">cv. Dabenzi</strain>
    </source>
</reference>
<dbReference type="Proteomes" id="UP000197138">
    <property type="component" value="Unassembled WGS sequence"/>
</dbReference>
<accession>A0A218X6Y1</accession>
<dbReference type="EMBL" id="MTKT01002214">
    <property type="protein sequence ID" value="OWM80707.1"/>
    <property type="molecule type" value="Genomic_DNA"/>
</dbReference>
<evidence type="ECO:0000313" key="2">
    <source>
        <dbReference type="EMBL" id="OWM80707.1"/>
    </source>
</evidence>
<proteinExistence type="predicted"/>
<dbReference type="PANTHER" id="PTHR19241">
    <property type="entry name" value="ATP-BINDING CASSETTE TRANSPORTER"/>
    <property type="match status" value="1"/>
</dbReference>
<protein>
    <submittedName>
        <fullName evidence="2">Uncharacterized protein</fullName>
    </submittedName>
</protein>
<dbReference type="AlphaFoldDB" id="A0A218X6Y1"/>
<organism evidence="2 3">
    <name type="scientific">Punica granatum</name>
    <name type="common">Pomegranate</name>
    <dbReference type="NCBI Taxonomy" id="22663"/>
    <lineage>
        <taxon>Eukaryota</taxon>
        <taxon>Viridiplantae</taxon>
        <taxon>Streptophyta</taxon>
        <taxon>Embryophyta</taxon>
        <taxon>Tracheophyta</taxon>
        <taxon>Spermatophyta</taxon>
        <taxon>Magnoliopsida</taxon>
        <taxon>eudicotyledons</taxon>
        <taxon>Gunneridae</taxon>
        <taxon>Pentapetalae</taxon>
        <taxon>rosids</taxon>
        <taxon>malvids</taxon>
        <taxon>Myrtales</taxon>
        <taxon>Lythraceae</taxon>
        <taxon>Punica</taxon>
    </lineage>
</organism>
<keyword evidence="1" id="KW-0813">Transport</keyword>
<evidence type="ECO:0000256" key="1">
    <source>
        <dbReference type="ARBA" id="ARBA00022448"/>
    </source>
</evidence>
<evidence type="ECO:0000313" key="3">
    <source>
        <dbReference type="Proteomes" id="UP000197138"/>
    </source>
</evidence>
<gene>
    <name evidence="2" type="ORF">CDL15_Pgr006737</name>
</gene>
<sequence>METSDFSARCQGIGLEGQQKGKGGRVCSDPNVDTYMKGVAINGLKKTLQTDYILRILGQDVHADRLVEDAMRRVISGGQKKKLTTGEMIVGPNRALFLDVITNMA</sequence>
<name>A0A218X6Y1_PUNGR</name>
<comment type="caution">
    <text evidence="2">The sequence shown here is derived from an EMBL/GenBank/DDBJ whole genome shotgun (WGS) entry which is preliminary data.</text>
</comment>